<evidence type="ECO:0000259" key="1">
    <source>
        <dbReference type="PROSITE" id="PS50404"/>
    </source>
</evidence>
<reference evidence="2 3" key="1">
    <citation type="submission" date="2018-03" db="EMBL/GenBank/DDBJ databases">
        <authorList>
            <person name="Keele B.F."/>
        </authorList>
    </citation>
    <scope>NUCLEOTIDE SEQUENCE [LARGE SCALE GENOMIC DNA]</scope>
    <source>
        <strain evidence="2 3">CECT 8504</strain>
    </source>
</reference>
<dbReference type="Gene3D" id="1.20.1050.10">
    <property type="match status" value="1"/>
</dbReference>
<dbReference type="AlphaFoldDB" id="A0A2R8BY60"/>
<dbReference type="RefSeq" id="WP_108894903.1">
    <property type="nucleotide sequence ID" value="NZ_ONZF01000007.1"/>
</dbReference>
<dbReference type="GO" id="GO:0006749">
    <property type="term" value="P:glutathione metabolic process"/>
    <property type="evidence" value="ECO:0007669"/>
    <property type="project" value="TreeGrafter"/>
</dbReference>
<dbReference type="CDD" id="cd03194">
    <property type="entry name" value="GST_C_3"/>
    <property type="match status" value="1"/>
</dbReference>
<dbReference type="SUPFAM" id="SSF47616">
    <property type="entry name" value="GST C-terminal domain-like"/>
    <property type="match status" value="1"/>
</dbReference>
<dbReference type="Gene3D" id="3.40.30.10">
    <property type="entry name" value="Glutaredoxin"/>
    <property type="match status" value="1"/>
</dbReference>
<feature type="domain" description="GST N-terminal" evidence="1">
    <location>
        <begin position="1"/>
        <end position="83"/>
    </location>
</feature>
<dbReference type="InterPro" id="IPR004045">
    <property type="entry name" value="Glutathione_S-Trfase_N"/>
</dbReference>
<dbReference type="PANTHER" id="PTHR42673">
    <property type="entry name" value="MALEYLACETOACETATE ISOMERASE"/>
    <property type="match status" value="1"/>
</dbReference>
<dbReference type="InterPro" id="IPR036249">
    <property type="entry name" value="Thioredoxin-like_sf"/>
</dbReference>
<dbReference type="GO" id="GO:0004364">
    <property type="term" value="F:glutathione transferase activity"/>
    <property type="evidence" value="ECO:0007669"/>
    <property type="project" value="TreeGrafter"/>
</dbReference>
<sequence length="231" mass="25386">MENILHLADPGFSSWSMRVWLILSRTGIPHRVEWHRVYGDPPLAAQIGQPPARTVPVLVTDGVAIRDSLAIAEEVASRYPDADVWPADPARRALARSLAAEMHSGFAALRGDCPMCLRTAYCDVPVGDGVLADLRRLEDIWSDALDRSGGPWLAGAWSAADAFYAPVAARIAGYGLPLTRAASVAYVNSHLTEPSFREWRRMGLQIGEDLHYGVYSRPFPRVAWPDSINRA</sequence>
<dbReference type="InterPro" id="IPR036282">
    <property type="entry name" value="Glutathione-S-Trfase_C_sf"/>
</dbReference>
<dbReference type="Pfam" id="PF13409">
    <property type="entry name" value="GST_N_2"/>
    <property type="match status" value="1"/>
</dbReference>
<evidence type="ECO:0000313" key="3">
    <source>
        <dbReference type="Proteomes" id="UP000244912"/>
    </source>
</evidence>
<evidence type="ECO:0000313" key="2">
    <source>
        <dbReference type="EMBL" id="SPJ25091.1"/>
    </source>
</evidence>
<proteinExistence type="predicted"/>
<dbReference type="GO" id="GO:0006559">
    <property type="term" value="P:L-phenylalanine catabolic process"/>
    <property type="evidence" value="ECO:0007669"/>
    <property type="project" value="TreeGrafter"/>
</dbReference>
<dbReference type="PANTHER" id="PTHR42673:SF4">
    <property type="entry name" value="MALEYLACETOACETATE ISOMERASE"/>
    <property type="match status" value="1"/>
</dbReference>
<gene>
    <name evidence="2" type="ORF">PAA8504_02936</name>
</gene>
<dbReference type="Proteomes" id="UP000244912">
    <property type="component" value="Unassembled WGS sequence"/>
</dbReference>
<dbReference type="OrthoDB" id="9799538at2"/>
<organism evidence="2 3">
    <name type="scientific">Palleronia abyssalis</name>
    <dbReference type="NCBI Taxonomy" id="1501240"/>
    <lineage>
        <taxon>Bacteria</taxon>
        <taxon>Pseudomonadati</taxon>
        <taxon>Pseudomonadota</taxon>
        <taxon>Alphaproteobacteria</taxon>
        <taxon>Rhodobacterales</taxon>
        <taxon>Roseobacteraceae</taxon>
        <taxon>Palleronia</taxon>
    </lineage>
</organism>
<dbReference type="EMBL" id="ONZF01000007">
    <property type="protein sequence ID" value="SPJ25091.1"/>
    <property type="molecule type" value="Genomic_DNA"/>
</dbReference>
<dbReference type="PROSITE" id="PS50404">
    <property type="entry name" value="GST_NTER"/>
    <property type="match status" value="1"/>
</dbReference>
<dbReference type="SUPFAM" id="SSF52833">
    <property type="entry name" value="Thioredoxin-like"/>
    <property type="match status" value="1"/>
</dbReference>
<name>A0A2R8BY60_9RHOB</name>
<accession>A0A2R8BY60</accession>
<dbReference type="GO" id="GO:0016034">
    <property type="term" value="F:maleylacetoacetate isomerase activity"/>
    <property type="evidence" value="ECO:0007669"/>
    <property type="project" value="TreeGrafter"/>
</dbReference>
<protein>
    <recommendedName>
        <fullName evidence="1">GST N-terminal domain-containing protein</fullName>
    </recommendedName>
</protein>
<keyword evidence="3" id="KW-1185">Reference proteome</keyword>